<name>A0A1Q3EQS5_LENED</name>
<evidence type="ECO:0000313" key="4">
    <source>
        <dbReference type="Proteomes" id="UP000188533"/>
    </source>
</evidence>
<evidence type="ECO:0000313" key="3">
    <source>
        <dbReference type="EMBL" id="GAW09556.1"/>
    </source>
</evidence>
<dbReference type="Proteomes" id="UP000188533">
    <property type="component" value="Unassembled WGS sequence"/>
</dbReference>
<comment type="caution">
    <text evidence="3">The sequence shown here is derived from an EMBL/GenBank/DDBJ whole genome shotgun (WGS) entry which is preliminary data.</text>
</comment>
<feature type="domain" description="R3H" evidence="2">
    <location>
        <begin position="22"/>
        <end position="88"/>
    </location>
</feature>
<accession>A0A1Q3EQS5</accession>
<feature type="region of interest" description="Disordered" evidence="1">
    <location>
        <begin position="120"/>
        <end position="149"/>
    </location>
</feature>
<proteinExistence type="predicted"/>
<evidence type="ECO:0000256" key="1">
    <source>
        <dbReference type="SAM" id="MobiDB-lite"/>
    </source>
</evidence>
<dbReference type="EMBL" id="BDGU01001130">
    <property type="protein sequence ID" value="GAW09556.1"/>
    <property type="molecule type" value="Genomic_DNA"/>
</dbReference>
<dbReference type="STRING" id="5353.A0A1Q3EQS5"/>
<organism evidence="3 4">
    <name type="scientific">Lentinula edodes</name>
    <name type="common">Shiitake mushroom</name>
    <name type="synonym">Lentinus edodes</name>
    <dbReference type="NCBI Taxonomy" id="5353"/>
    <lineage>
        <taxon>Eukaryota</taxon>
        <taxon>Fungi</taxon>
        <taxon>Dikarya</taxon>
        <taxon>Basidiomycota</taxon>
        <taxon>Agaricomycotina</taxon>
        <taxon>Agaricomycetes</taxon>
        <taxon>Agaricomycetidae</taxon>
        <taxon>Agaricales</taxon>
        <taxon>Marasmiineae</taxon>
        <taxon>Omphalotaceae</taxon>
        <taxon>Lentinula</taxon>
    </lineage>
</organism>
<reference evidence="3 4" key="2">
    <citation type="submission" date="2017-02" db="EMBL/GenBank/DDBJ databases">
        <title>A genome survey and senescence transcriptome analysis in Lentinula edodes.</title>
        <authorList>
            <person name="Sakamoto Y."/>
            <person name="Nakade K."/>
            <person name="Sato S."/>
            <person name="Yoshida Y."/>
            <person name="Miyazaki K."/>
            <person name="Natsume S."/>
            <person name="Konno N."/>
        </authorList>
    </citation>
    <scope>NUCLEOTIDE SEQUENCE [LARGE SCALE GENOMIC DNA]</scope>
    <source>
        <strain evidence="3 4">NBRC 111202</strain>
    </source>
</reference>
<dbReference type="InterPro" id="IPR036867">
    <property type="entry name" value="R3H_dom_sf"/>
</dbReference>
<dbReference type="SUPFAM" id="SSF82708">
    <property type="entry name" value="R3H domain"/>
    <property type="match status" value="1"/>
</dbReference>
<gene>
    <name evidence="3" type="ORF">LENED_011719</name>
</gene>
<dbReference type="Pfam" id="PF01424">
    <property type="entry name" value="R3H"/>
    <property type="match status" value="1"/>
</dbReference>
<dbReference type="InterPro" id="IPR001374">
    <property type="entry name" value="R3H_dom"/>
</dbReference>
<sequence>MYHGVCVEEEECKAGRCVGNQNRANTKFLILVEEALADFVRSNRTKQVLPHTPPEKRNFVYKLAGIYRLDSQMVDQDPYRSVQIIRRLDTRIPNPLLSAYIANKFTKHANNPSLGKLVNLRAGPPTPPFTSSKISDTRAPSPAPPAGTARGWTLAVAPVSTITPKSTTPSRIGTPVPSRPSAELHPTRDEAGNTVAVINDSSSQENVPDNWEDDI</sequence>
<keyword evidence="4" id="KW-1185">Reference proteome</keyword>
<feature type="region of interest" description="Disordered" evidence="1">
    <location>
        <begin position="161"/>
        <end position="215"/>
    </location>
</feature>
<dbReference type="PROSITE" id="PS51061">
    <property type="entry name" value="R3H"/>
    <property type="match status" value="1"/>
</dbReference>
<reference evidence="3 4" key="1">
    <citation type="submission" date="2016-08" db="EMBL/GenBank/DDBJ databases">
        <authorList>
            <consortium name="Lentinula edodes genome sequencing consortium"/>
            <person name="Sakamoto Y."/>
            <person name="Nakade K."/>
            <person name="Sato S."/>
            <person name="Yoshida Y."/>
            <person name="Miyazaki K."/>
            <person name="Natsume S."/>
            <person name="Konno N."/>
        </authorList>
    </citation>
    <scope>NUCLEOTIDE SEQUENCE [LARGE SCALE GENOMIC DNA]</scope>
    <source>
        <strain evidence="3 4">NBRC 111202</strain>
    </source>
</reference>
<feature type="compositionally biased region" description="Polar residues" evidence="1">
    <location>
        <begin position="161"/>
        <end position="171"/>
    </location>
</feature>
<dbReference type="AlphaFoldDB" id="A0A1Q3EQS5"/>
<evidence type="ECO:0000259" key="2">
    <source>
        <dbReference type="PROSITE" id="PS51061"/>
    </source>
</evidence>
<dbReference type="Gene3D" id="3.30.1370.50">
    <property type="entry name" value="R3H-like domain"/>
    <property type="match status" value="1"/>
</dbReference>
<protein>
    <submittedName>
        <fullName evidence="3">Shuttle craft like transcriptional regulator</fullName>
    </submittedName>
</protein>
<dbReference type="GO" id="GO:0003676">
    <property type="term" value="F:nucleic acid binding"/>
    <property type="evidence" value="ECO:0007669"/>
    <property type="project" value="UniProtKB-UniRule"/>
</dbReference>